<dbReference type="SUPFAM" id="SSF56300">
    <property type="entry name" value="Metallo-dependent phosphatases"/>
    <property type="match status" value="1"/>
</dbReference>
<dbReference type="SUPFAM" id="SSF75011">
    <property type="entry name" value="3-carboxy-cis,cis-mucoante lactonizing enzyme"/>
    <property type="match status" value="1"/>
</dbReference>
<evidence type="ECO:0000259" key="4">
    <source>
        <dbReference type="Pfam" id="PF00149"/>
    </source>
</evidence>
<accession>A0A1I0P892</accession>
<feature type="domain" description="Calcineurin-like phosphoesterase" evidence="4">
    <location>
        <begin position="558"/>
        <end position="779"/>
    </location>
</feature>
<dbReference type="InterPro" id="IPR015943">
    <property type="entry name" value="WD40/YVTN_repeat-like_dom_sf"/>
</dbReference>
<protein>
    <submittedName>
        <fullName evidence="7">2',3'-cyclic-nucleotide 2'-phosphodiesterase/5'-or 3'-nucleotidase, 5'-nucleotidase family</fullName>
    </submittedName>
</protein>
<evidence type="ECO:0000259" key="5">
    <source>
        <dbReference type="Pfam" id="PF02872"/>
    </source>
</evidence>
<dbReference type="InterPro" id="IPR006179">
    <property type="entry name" value="5_nucleotidase/apyrase"/>
</dbReference>
<name>A0A1I0P892_9FIRM</name>
<sequence length="1163" mass="125003">MKMQWKKPLAMFLAISMILPYTFTATAESVVTTDQKVIGFNNSANILGMEQIGRYNSGAMSADGGCLEIVEYNEVNGYAYGVSGVKGEIIAIKISDIKNGDKITDLMGTGYNVKNIVTAINATFMYGDITSISISPDGTKLVAAVQHGDYDKNGVVAIFDCNKDGSIGNPKLIETGVQPDMVTFTPDGKKILTADEGEPRTGFGTGIVDPKGSVTIIDAVALTKVAVDFTSYDSKRDELTNAGVVLKKGALPSQDLEPEFITCNNNVAYIDCQEANAVAVLDLSTSEIKNIFSLGTVDYSKVNIDLNKNSTAKYTPQNYENVLGVRMPDGISLSEIGGKTYLLTANEGDSREWGVKSTPSYYINEDSKKLTSIGGVTTDSKVTFLDSSKMDGLDSSKTNLYGSRSYSMFEVTASGLKLVYDSADDFERITAQYLPQYFNASNDSNAADGRSNKKGPEPEYVTVGEVAGKEYAFIGLERVGGVMAYDISNPEKPQFVNYINSRDFSANIKGDVSPEGLCFVPATSSHKPLILAACEVSGTLAAYEIQGKSDAAILLYTNDAHNAYELTTDKSGKVTSLGYSAIADYKKTLINNGCKVTLIDAGDAIQGTTIGTLSKGEYIAQIMDKVGYDIAVPGNHEFDFGMSNFLSLASKVKYKYLSCNFIDLKTNKTVFDPYKIVEYNGYKVAYIGISTPETFTKSTPSYFQDEKGNYIYSFAEGNNGQALYSTVQSSIDKAKAEKADYIVAVGHVGTDPSSSPWTSKEIISNTTGIDAFIDGHSHSTIAQEICTDKAGAKVILSSTGTKLAALGQITIKANGTISSELITSYTKQDQEMLDFISGIKANFADLEKTVVAKTEVNLVVNDPVTGKRMIRNQETNLGDLCADAYRKLLGADIAFVNGGGVRATINAGNITYGDIIAVHPYGNVACLIEATGQQILDALELGSKAAPDAESGGFLQVSGLSYEINTNIDTSVITNDKGEFVKVNGAYRVNNVKVGNEKLDLNKTYKLASHNYMLKSGGDGYTMFKNDKILQDEVMIDNQVLINYIGIVIGGNITSSGIYANPYGEGRIKVVFESVAPTLESDGYQVILKGADKIKVVVPKLVYTDPNPNVNEDTGINTAVNTNVITNVKTGDDQNIVIWMIIAAMSGIVCVGLNRKNIKSKSN</sequence>
<dbReference type="PRINTS" id="PR01607">
    <property type="entry name" value="APYRASEFAMLY"/>
</dbReference>
<dbReference type="RefSeq" id="WP_242940986.1">
    <property type="nucleotide sequence ID" value="NZ_FOJI01000004.1"/>
</dbReference>
<evidence type="ECO:0000256" key="3">
    <source>
        <dbReference type="SAM" id="SignalP"/>
    </source>
</evidence>
<dbReference type="Pfam" id="PF00149">
    <property type="entry name" value="Metallophos"/>
    <property type="match status" value="1"/>
</dbReference>
<evidence type="ECO:0000256" key="2">
    <source>
        <dbReference type="SAM" id="Phobius"/>
    </source>
</evidence>
<dbReference type="GO" id="GO:0016787">
    <property type="term" value="F:hydrolase activity"/>
    <property type="evidence" value="ECO:0007669"/>
    <property type="project" value="InterPro"/>
</dbReference>
<dbReference type="Gene3D" id="2.130.10.10">
    <property type="entry name" value="YVTN repeat-like/Quinoprotein amine dehydrogenase"/>
    <property type="match status" value="1"/>
</dbReference>
<dbReference type="InterPro" id="IPR008334">
    <property type="entry name" value="5'-Nucleotdase_C"/>
</dbReference>
<keyword evidence="2" id="KW-1133">Transmembrane helix</keyword>
<dbReference type="Gene3D" id="3.90.780.10">
    <property type="entry name" value="5'-Nucleotidase, C-terminal domain"/>
    <property type="match status" value="1"/>
</dbReference>
<dbReference type="InterPro" id="IPR036907">
    <property type="entry name" value="5'-Nucleotdase_C_sf"/>
</dbReference>
<dbReference type="InterPro" id="IPR052956">
    <property type="entry name" value="Mesenchyme-surface_protein"/>
</dbReference>
<dbReference type="NCBIfam" id="NF038117">
    <property type="entry name" value="choice_anch_I"/>
    <property type="match status" value="1"/>
</dbReference>
<keyword evidence="2" id="KW-0812">Transmembrane</keyword>
<feature type="domain" description="5'-Nucleotidase C-terminal" evidence="5">
    <location>
        <begin position="868"/>
        <end position="1025"/>
    </location>
</feature>
<evidence type="ECO:0000313" key="8">
    <source>
        <dbReference type="Proteomes" id="UP000199701"/>
    </source>
</evidence>
<evidence type="ECO:0000256" key="1">
    <source>
        <dbReference type="ARBA" id="ARBA00022729"/>
    </source>
</evidence>
<reference evidence="7 8" key="1">
    <citation type="submission" date="2016-10" db="EMBL/GenBank/DDBJ databases">
        <authorList>
            <person name="de Groot N.N."/>
        </authorList>
    </citation>
    <scope>NUCLEOTIDE SEQUENCE [LARGE SCALE GENOMIC DNA]</scope>
    <source>
        <strain evidence="7 8">DSM 9179</strain>
    </source>
</reference>
<feature type="chain" id="PRO_5011669546" evidence="3">
    <location>
        <begin position="28"/>
        <end position="1163"/>
    </location>
</feature>
<feature type="signal peptide" evidence="3">
    <location>
        <begin position="1"/>
        <end position="27"/>
    </location>
</feature>
<proteinExistence type="predicted"/>
<gene>
    <name evidence="7" type="ORF">SAMN05421659_104236</name>
</gene>
<keyword evidence="8" id="KW-1185">Reference proteome</keyword>
<dbReference type="InterPro" id="IPR055188">
    <property type="entry name" value="Choice_anch_I"/>
</dbReference>
<dbReference type="Gene3D" id="3.60.21.10">
    <property type="match status" value="1"/>
</dbReference>
<dbReference type="InterPro" id="IPR029052">
    <property type="entry name" value="Metallo-depent_PP-like"/>
</dbReference>
<dbReference type="Pfam" id="PF02872">
    <property type="entry name" value="5_nucleotid_C"/>
    <property type="match status" value="1"/>
</dbReference>
<dbReference type="Proteomes" id="UP000199701">
    <property type="component" value="Unassembled WGS sequence"/>
</dbReference>
<evidence type="ECO:0000313" key="7">
    <source>
        <dbReference type="EMBL" id="SEW10422.1"/>
    </source>
</evidence>
<keyword evidence="2" id="KW-0472">Membrane</keyword>
<dbReference type="GO" id="GO:0009166">
    <property type="term" value="P:nucleotide catabolic process"/>
    <property type="evidence" value="ECO:0007669"/>
    <property type="project" value="InterPro"/>
</dbReference>
<dbReference type="PANTHER" id="PTHR46928:SF1">
    <property type="entry name" value="MESENCHYME-SPECIFIC CELL SURFACE GLYCOPROTEIN"/>
    <property type="match status" value="1"/>
</dbReference>
<dbReference type="Pfam" id="PF22494">
    <property type="entry name" value="choice_anch_I"/>
    <property type="match status" value="1"/>
</dbReference>
<organism evidence="7 8">
    <name type="scientific">[Clostridium] fimetarium</name>
    <dbReference type="NCBI Taxonomy" id="99656"/>
    <lineage>
        <taxon>Bacteria</taxon>
        <taxon>Bacillati</taxon>
        <taxon>Bacillota</taxon>
        <taxon>Clostridia</taxon>
        <taxon>Lachnospirales</taxon>
        <taxon>Lachnospiraceae</taxon>
    </lineage>
</organism>
<dbReference type="EMBL" id="FOJI01000004">
    <property type="protein sequence ID" value="SEW10422.1"/>
    <property type="molecule type" value="Genomic_DNA"/>
</dbReference>
<feature type="domain" description="Choice-of-anchor I" evidence="6">
    <location>
        <begin position="126"/>
        <end position="545"/>
    </location>
</feature>
<dbReference type="PANTHER" id="PTHR46928">
    <property type="entry name" value="MESENCHYME-SPECIFIC CELL SURFACE GLYCOPROTEIN"/>
    <property type="match status" value="1"/>
</dbReference>
<dbReference type="SUPFAM" id="SSF55816">
    <property type="entry name" value="5'-nucleotidase (syn. UDP-sugar hydrolase), C-terminal domain"/>
    <property type="match status" value="1"/>
</dbReference>
<dbReference type="InterPro" id="IPR004843">
    <property type="entry name" value="Calcineurin-like_PHP"/>
</dbReference>
<feature type="transmembrane region" description="Helical" evidence="2">
    <location>
        <begin position="1136"/>
        <end position="1154"/>
    </location>
</feature>
<dbReference type="AlphaFoldDB" id="A0A1I0P892"/>
<dbReference type="STRING" id="99656.SAMN05421659_104236"/>
<evidence type="ECO:0000259" key="6">
    <source>
        <dbReference type="Pfam" id="PF22494"/>
    </source>
</evidence>
<keyword evidence="1 3" id="KW-0732">Signal</keyword>